<comment type="caution">
    <text evidence="6">The sequence shown here is derived from an EMBL/GenBank/DDBJ whole genome shotgun (WGS) entry which is preliminary data.</text>
</comment>
<accession>A0ABP6QL99</accession>
<organism evidence="6 7">
    <name type="scientific">Actinocorallia longicatena</name>
    <dbReference type="NCBI Taxonomy" id="111803"/>
    <lineage>
        <taxon>Bacteria</taxon>
        <taxon>Bacillati</taxon>
        <taxon>Actinomycetota</taxon>
        <taxon>Actinomycetes</taxon>
        <taxon>Streptosporangiales</taxon>
        <taxon>Thermomonosporaceae</taxon>
        <taxon>Actinocorallia</taxon>
    </lineage>
</organism>
<dbReference type="Gene3D" id="3.40.50.1820">
    <property type="entry name" value="alpha/beta hydrolase"/>
    <property type="match status" value="1"/>
</dbReference>
<dbReference type="EMBL" id="BAAAUV010000034">
    <property type="protein sequence ID" value="GAA3238208.1"/>
    <property type="molecule type" value="Genomic_DNA"/>
</dbReference>
<feature type="signal peptide" evidence="4">
    <location>
        <begin position="1"/>
        <end position="19"/>
    </location>
</feature>
<reference evidence="7" key="1">
    <citation type="journal article" date="2019" name="Int. J. Syst. Evol. Microbiol.">
        <title>The Global Catalogue of Microorganisms (GCM) 10K type strain sequencing project: providing services to taxonomists for standard genome sequencing and annotation.</title>
        <authorList>
            <consortium name="The Broad Institute Genomics Platform"/>
            <consortium name="The Broad Institute Genome Sequencing Center for Infectious Disease"/>
            <person name="Wu L."/>
            <person name="Ma J."/>
        </authorList>
    </citation>
    <scope>NUCLEOTIDE SEQUENCE [LARGE SCALE GENOMIC DNA]</scope>
    <source>
        <strain evidence="7">JCM 9377</strain>
    </source>
</reference>
<evidence type="ECO:0000313" key="7">
    <source>
        <dbReference type="Proteomes" id="UP001501237"/>
    </source>
</evidence>
<dbReference type="PANTHER" id="PTHR43248:SF29">
    <property type="entry name" value="TRIPEPTIDYL AMINOPEPTIDASE"/>
    <property type="match status" value="1"/>
</dbReference>
<feature type="chain" id="PRO_5046335528" evidence="4">
    <location>
        <begin position="20"/>
        <end position="490"/>
    </location>
</feature>
<dbReference type="Proteomes" id="UP001501237">
    <property type="component" value="Unassembled WGS sequence"/>
</dbReference>
<evidence type="ECO:0000259" key="5">
    <source>
        <dbReference type="Pfam" id="PF08386"/>
    </source>
</evidence>
<dbReference type="GO" id="GO:0016787">
    <property type="term" value="F:hydrolase activity"/>
    <property type="evidence" value="ECO:0007669"/>
    <property type="project" value="UniProtKB-KW"/>
</dbReference>
<sequence>MNVLRVAAGVTGLFLAAAACTTTDSSPEPQQPVKVTAVKWSNCGDGLQCGKVDVPLDYGKPDGDKISLAVNRMPATGKNKIGSLLVNPGGPGASGLDLVRDSGKLFGADVRASFDLVGFDPRGVGESRPVRCLTGPQLDTFYGTDTSPDDLAEQKALDDVSRQFSAGCEKNSATVLPYVGTRNAARDMDAIRAAVGDEKLTYYGASYGTYLGAWYAEQFPRNIRALVLDGAVDPALSAADINIEQAKGFETALASYAASCVRKPTCPLGTGTVDAALAKVSELLATADRKPLKNTMDSREIGENEVAMGIALPLYDRNGWDALSQGLTQAFNGDGTILLRFADLMTERQPDGTYKNQSEANMAVNCVDKPNPDLAGFKAEAEKAERAAPHFGEFIVWGTLPCASWPVKPDSDPKPLKAVGAPPIVVVGTTRDPATPYQWAKNLASQLDSGVLLSYDGDGHTAYLQGPPCIRTAVDTYLIKTTPPSDGTTC</sequence>
<keyword evidence="7" id="KW-1185">Reference proteome</keyword>
<dbReference type="InterPro" id="IPR029058">
    <property type="entry name" value="AB_hydrolase_fold"/>
</dbReference>
<dbReference type="InterPro" id="IPR013595">
    <property type="entry name" value="Pept_S33_TAP-like_C"/>
</dbReference>
<proteinExistence type="inferred from homology"/>
<dbReference type="RefSeq" id="WP_344838066.1">
    <property type="nucleotide sequence ID" value="NZ_BAAAUV010000034.1"/>
</dbReference>
<dbReference type="PANTHER" id="PTHR43248">
    <property type="entry name" value="2-SUCCINYL-6-HYDROXY-2,4-CYCLOHEXADIENE-1-CARBOXYLATE SYNTHASE"/>
    <property type="match status" value="1"/>
</dbReference>
<evidence type="ECO:0000256" key="2">
    <source>
        <dbReference type="ARBA" id="ARBA00022729"/>
    </source>
</evidence>
<name>A0ABP6QL99_9ACTN</name>
<keyword evidence="2 4" id="KW-0732">Signal</keyword>
<dbReference type="SUPFAM" id="SSF53474">
    <property type="entry name" value="alpha/beta-Hydrolases"/>
    <property type="match status" value="1"/>
</dbReference>
<feature type="domain" description="Peptidase S33 tripeptidyl aminopeptidase-like C-terminal" evidence="5">
    <location>
        <begin position="389"/>
        <end position="490"/>
    </location>
</feature>
<evidence type="ECO:0000256" key="3">
    <source>
        <dbReference type="ARBA" id="ARBA00022801"/>
    </source>
</evidence>
<gene>
    <name evidence="6" type="ORF">GCM10010468_73640</name>
</gene>
<keyword evidence="3 6" id="KW-0378">Hydrolase</keyword>
<dbReference type="InterPro" id="IPR051601">
    <property type="entry name" value="Serine_prot/Carboxylest_S33"/>
</dbReference>
<evidence type="ECO:0000256" key="1">
    <source>
        <dbReference type="ARBA" id="ARBA00010088"/>
    </source>
</evidence>
<dbReference type="Pfam" id="PF08386">
    <property type="entry name" value="Abhydrolase_4"/>
    <property type="match status" value="1"/>
</dbReference>
<evidence type="ECO:0000256" key="4">
    <source>
        <dbReference type="SAM" id="SignalP"/>
    </source>
</evidence>
<evidence type="ECO:0000313" key="6">
    <source>
        <dbReference type="EMBL" id="GAA3238208.1"/>
    </source>
</evidence>
<comment type="similarity">
    <text evidence="1">Belongs to the peptidase S33 family.</text>
</comment>
<dbReference type="PROSITE" id="PS51257">
    <property type="entry name" value="PROKAR_LIPOPROTEIN"/>
    <property type="match status" value="1"/>
</dbReference>
<protein>
    <submittedName>
        <fullName evidence="6">Alpha/beta hydrolase</fullName>
    </submittedName>
</protein>